<dbReference type="SUPFAM" id="SSF52821">
    <property type="entry name" value="Rhodanese/Cell cycle control phosphatase"/>
    <property type="match status" value="1"/>
</dbReference>
<evidence type="ECO:0000259" key="2">
    <source>
        <dbReference type="PROSITE" id="PS50206"/>
    </source>
</evidence>
<dbReference type="Proteomes" id="UP001447842">
    <property type="component" value="Chromosome"/>
</dbReference>
<dbReference type="PANTHER" id="PTHR43031:SF1">
    <property type="entry name" value="PYRIDINE NUCLEOTIDE-DISULPHIDE OXIDOREDUCTASE"/>
    <property type="match status" value="1"/>
</dbReference>
<evidence type="ECO:0000313" key="3">
    <source>
        <dbReference type="EMBL" id="XAU15404.1"/>
    </source>
</evidence>
<feature type="domain" description="Rhodanese" evidence="2">
    <location>
        <begin position="59"/>
        <end position="151"/>
    </location>
</feature>
<evidence type="ECO:0000313" key="4">
    <source>
        <dbReference type="Proteomes" id="UP001447842"/>
    </source>
</evidence>
<evidence type="ECO:0000256" key="1">
    <source>
        <dbReference type="SAM" id="SignalP"/>
    </source>
</evidence>
<dbReference type="InterPro" id="IPR036873">
    <property type="entry name" value="Rhodanese-like_dom_sf"/>
</dbReference>
<dbReference type="Gene3D" id="3.40.250.10">
    <property type="entry name" value="Rhodanese-like domain"/>
    <property type="match status" value="1"/>
</dbReference>
<dbReference type="InterPro" id="IPR001763">
    <property type="entry name" value="Rhodanese-like_dom"/>
</dbReference>
<proteinExistence type="predicted"/>
<protein>
    <submittedName>
        <fullName evidence="3">Rhodanese-like domain-containing protein</fullName>
    </submittedName>
</protein>
<dbReference type="SMART" id="SM00450">
    <property type="entry name" value="RHOD"/>
    <property type="match status" value="1"/>
</dbReference>
<keyword evidence="4" id="KW-1185">Reference proteome</keyword>
<dbReference type="CDD" id="cd00158">
    <property type="entry name" value="RHOD"/>
    <property type="match status" value="1"/>
</dbReference>
<reference evidence="3 4" key="1">
    <citation type="submission" date="2024-03" db="EMBL/GenBank/DDBJ databases">
        <title>Sulfurimonas sp. HSL3-1.</title>
        <authorList>
            <person name="Wang S."/>
        </authorList>
    </citation>
    <scope>NUCLEOTIDE SEQUENCE [LARGE SCALE GENOMIC DNA]</scope>
    <source>
        <strain evidence="3 4">HSL3-1</strain>
    </source>
</reference>
<feature type="chain" id="PRO_5047432445" evidence="1">
    <location>
        <begin position="21"/>
        <end position="157"/>
    </location>
</feature>
<gene>
    <name evidence="3" type="ORF">WCY31_01585</name>
</gene>
<dbReference type="PANTHER" id="PTHR43031">
    <property type="entry name" value="FAD-DEPENDENT OXIDOREDUCTASE"/>
    <property type="match status" value="1"/>
</dbReference>
<dbReference type="PROSITE" id="PS50206">
    <property type="entry name" value="RHODANESE_3"/>
    <property type="match status" value="1"/>
</dbReference>
<sequence length="157" mass="16777">MRKTVISLIALSALAASAFAYDAAKAAEFDGFFSHMTHKACANSTLFVKADDVMKMLREAKPMLLLDIRTEGEASVVALGASGSRHVPVEHLFEKPNLDALPTDRPIIIVCYSGTRATMAAMGLKMIGVRNVQVLKGGIVALATSDTTKNAPLKDEK</sequence>
<keyword evidence="1" id="KW-0732">Signal</keyword>
<name>A0ABZ3HCQ7_9BACT</name>
<accession>A0ABZ3HCQ7</accession>
<dbReference type="RefSeq" id="WP_345972888.1">
    <property type="nucleotide sequence ID" value="NZ_CP147920.1"/>
</dbReference>
<dbReference type="InterPro" id="IPR050229">
    <property type="entry name" value="GlpE_sulfurtransferase"/>
</dbReference>
<dbReference type="Pfam" id="PF00581">
    <property type="entry name" value="Rhodanese"/>
    <property type="match status" value="1"/>
</dbReference>
<feature type="signal peptide" evidence="1">
    <location>
        <begin position="1"/>
        <end position="20"/>
    </location>
</feature>
<organism evidence="3 4">
    <name type="scientific">Sulfurimonas diazotrophicus</name>
    <dbReference type="NCBI Taxonomy" id="3131939"/>
    <lineage>
        <taxon>Bacteria</taxon>
        <taxon>Pseudomonadati</taxon>
        <taxon>Campylobacterota</taxon>
        <taxon>Epsilonproteobacteria</taxon>
        <taxon>Campylobacterales</taxon>
        <taxon>Sulfurimonadaceae</taxon>
        <taxon>Sulfurimonas</taxon>
    </lineage>
</organism>
<dbReference type="EMBL" id="CP147920">
    <property type="protein sequence ID" value="XAU15404.1"/>
    <property type="molecule type" value="Genomic_DNA"/>
</dbReference>